<evidence type="ECO:0000313" key="2">
    <source>
        <dbReference type="EMBL" id="KAL0638243.1"/>
    </source>
</evidence>
<feature type="compositionally biased region" description="Low complexity" evidence="1">
    <location>
        <begin position="486"/>
        <end position="506"/>
    </location>
</feature>
<evidence type="ECO:0000313" key="3">
    <source>
        <dbReference type="Proteomes" id="UP001447188"/>
    </source>
</evidence>
<proteinExistence type="predicted"/>
<dbReference type="Proteomes" id="UP001447188">
    <property type="component" value="Unassembled WGS sequence"/>
</dbReference>
<comment type="caution">
    <text evidence="2">The sequence shown here is derived from an EMBL/GenBank/DDBJ whole genome shotgun (WGS) entry which is preliminary data.</text>
</comment>
<feature type="region of interest" description="Disordered" evidence="1">
    <location>
        <begin position="436"/>
        <end position="511"/>
    </location>
</feature>
<feature type="compositionally biased region" description="Low complexity" evidence="1">
    <location>
        <begin position="437"/>
        <end position="450"/>
    </location>
</feature>
<protein>
    <recommendedName>
        <fullName evidence="4">Myb-like domain-containing protein</fullName>
    </recommendedName>
</protein>
<keyword evidence="3" id="KW-1185">Reference proteome</keyword>
<reference evidence="2 3" key="1">
    <citation type="submission" date="2024-02" db="EMBL/GenBank/DDBJ databases">
        <title>Discinaceae phylogenomics.</title>
        <authorList>
            <person name="Dirks A.C."/>
            <person name="James T.Y."/>
        </authorList>
    </citation>
    <scope>NUCLEOTIDE SEQUENCE [LARGE SCALE GENOMIC DNA]</scope>
    <source>
        <strain evidence="2 3">ACD0624</strain>
    </source>
</reference>
<evidence type="ECO:0000256" key="1">
    <source>
        <dbReference type="SAM" id="MobiDB-lite"/>
    </source>
</evidence>
<organism evidence="2 3">
    <name type="scientific">Discina gigas</name>
    <dbReference type="NCBI Taxonomy" id="1032678"/>
    <lineage>
        <taxon>Eukaryota</taxon>
        <taxon>Fungi</taxon>
        <taxon>Dikarya</taxon>
        <taxon>Ascomycota</taxon>
        <taxon>Pezizomycotina</taxon>
        <taxon>Pezizomycetes</taxon>
        <taxon>Pezizales</taxon>
        <taxon>Discinaceae</taxon>
        <taxon>Discina</taxon>
    </lineage>
</organism>
<name>A0ABR3GQY7_9PEZI</name>
<accession>A0ABR3GQY7</accession>
<sequence>MEITCPPNSISLDNSDGSWYLYGSKEEILNQNLNQTNGELQGLNQSGYDFGRVQAQQSEDLAPSASSGRLCGKDIDTVGQVMGTTYPPFLDADLQGVSNEDIWEFLEPNELGNIKHDQERFWPWLATEPTNPYMAMEGPPPPRIQNIFDSVPGDLPLTPYQKSYQDWILDSGSPNYLSLDTTVDTAMTEKYRTSYTCAHSMKIQEQDTQAITWPCPISPKGATTIALEPLSSFHSTLTPAARQAVSELFPELAELSCSCSETQRESYCGIISNTKDFAAPCQEELQLEPFVSIGLSGLGERGVVFKRVKREASLDTSTDFLTRQPVLPTTPTHELQGELPQPQLSSDPVNLGLKKVDYTNSIDDESDIWCSETTISPRYLSKDYSPSTPPEYSVFSLGKEDHQVVHDKSEWGFCKELGDDLGAGIELDSSELDTFETSLSSLSPTVSSPSEMPSSRNPSLLPIHLSWTDPTGPMMPAKYQSAGRRSSSTTTTTSSSPPSPSSSSSPGELGLLQLDGIPRISATNKNTRYSIKEQNRLLLRWRSQGMSYKTIKERLGVNEAESTLRGRLRTLTKPKSQRLRRPQWMEKDNMLLLECVDSDLLNVKWKQVAETMVSLGGSYRFGPSTCKKQYMELVSNGRARPLTESTENGSVLGRLLKPKI</sequence>
<feature type="compositionally biased region" description="Polar residues" evidence="1">
    <location>
        <begin position="323"/>
        <end position="333"/>
    </location>
</feature>
<feature type="region of interest" description="Disordered" evidence="1">
    <location>
        <begin position="323"/>
        <end position="346"/>
    </location>
</feature>
<evidence type="ECO:0008006" key="4">
    <source>
        <dbReference type="Google" id="ProtNLM"/>
    </source>
</evidence>
<gene>
    <name evidence="2" type="ORF">Q9L58_002699</name>
</gene>
<dbReference type="EMBL" id="JBBBZM010000024">
    <property type="protein sequence ID" value="KAL0638243.1"/>
    <property type="molecule type" value="Genomic_DNA"/>
</dbReference>